<reference evidence="1 2" key="1">
    <citation type="journal article" date="2023" name="Arcadia Sci">
        <title>De novo assembly of a long-read Amblyomma americanum tick genome.</title>
        <authorList>
            <person name="Chou S."/>
            <person name="Poskanzer K.E."/>
            <person name="Rollins M."/>
            <person name="Thuy-Boun P.S."/>
        </authorList>
    </citation>
    <scope>NUCLEOTIDE SEQUENCE [LARGE SCALE GENOMIC DNA]</scope>
    <source>
        <strain evidence="1">F_SG_1</strain>
        <tissue evidence="1">Salivary glands</tissue>
    </source>
</reference>
<accession>A0AAQ4DKA0</accession>
<sequence>MCIFGDRSSKRTSPLREQLCALSEGNGRRRSFGEVSVSAGRTRVRRSTCCFCLETNLGGCSTGEKLKRRWCLEDEEFCKGTLRRQD</sequence>
<dbReference type="EMBL" id="JARKHS020029711">
    <property type="protein sequence ID" value="KAK8762890.1"/>
    <property type="molecule type" value="Genomic_DNA"/>
</dbReference>
<comment type="caution">
    <text evidence="1">The sequence shown here is derived from an EMBL/GenBank/DDBJ whole genome shotgun (WGS) entry which is preliminary data.</text>
</comment>
<name>A0AAQ4DKA0_AMBAM</name>
<gene>
    <name evidence="1" type="ORF">V5799_034498</name>
</gene>
<dbReference type="AlphaFoldDB" id="A0AAQ4DKA0"/>
<evidence type="ECO:0000313" key="2">
    <source>
        <dbReference type="Proteomes" id="UP001321473"/>
    </source>
</evidence>
<keyword evidence="2" id="KW-1185">Reference proteome</keyword>
<organism evidence="1 2">
    <name type="scientific">Amblyomma americanum</name>
    <name type="common">Lone star tick</name>
    <dbReference type="NCBI Taxonomy" id="6943"/>
    <lineage>
        <taxon>Eukaryota</taxon>
        <taxon>Metazoa</taxon>
        <taxon>Ecdysozoa</taxon>
        <taxon>Arthropoda</taxon>
        <taxon>Chelicerata</taxon>
        <taxon>Arachnida</taxon>
        <taxon>Acari</taxon>
        <taxon>Parasitiformes</taxon>
        <taxon>Ixodida</taxon>
        <taxon>Ixodoidea</taxon>
        <taxon>Ixodidae</taxon>
        <taxon>Amblyomminae</taxon>
        <taxon>Amblyomma</taxon>
    </lineage>
</organism>
<proteinExistence type="predicted"/>
<protein>
    <submittedName>
        <fullName evidence="1">Uncharacterized protein</fullName>
    </submittedName>
</protein>
<evidence type="ECO:0000313" key="1">
    <source>
        <dbReference type="EMBL" id="KAK8762890.1"/>
    </source>
</evidence>
<dbReference type="Proteomes" id="UP001321473">
    <property type="component" value="Unassembled WGS sequence"/>
</dbReference>